<accession>A0A517NDX5</accession>
<evidence type="ECO:0000313" key="1">
    <source>
        <dbReference type="EMBL" id="QDT05333.1"/>
    </source>
</evidence>
<reference evidence="1 2" key="1">
    <citation type="submission" date="2019-02" db="EMBL/GenBank/DDBJ databases">
        <title>Deep-cultivation of Planctomycetes and their phenomic and genomic characterization uncovers novel biology.</title>
        <authorList>
            <person name="Wiegand S."/>
            <person name="Jogler M."/>
            <person name="Boedeker C."/>
            <person name="Pinto D."/>
            <person name="Vollmers J."/>
            <person name="Rivas-Marin E."/>
            <person name="Kohn T."/>
            <person name="Peeters S.H."/>
            <person name="Heuer A."/>
            <person name="Rast P."/>
            <person name="Oberbeckmann S."/>
            <person name="Bunk B."/>
            <person name="Jeske O."/>
            <person name="Meyerdierks A."/>
            <person name="Storesund J.E."/>
            <person name="Kallscheuer N."/>
            <person name="Luecker S."/>
            <person name="Lage O.M."/>
            <person name="Pohl T."/>
            <person name="Merkel B.J."/>
            <person name="Hornburger P."/>
            <person name="Mueller R.-W."/>
            <person name="Bruemmer F."/>
            <person name="Labrenz M."/>
            <person name="Spormann A.M."/>
            <person name="Op den Camp H."/>
            <person name="Overmann J."/>
            <person name="Amann R."/>
            <person name="Jetten M.S.M."/>
            <person name="Mascher T."/>
            <person name="Medema M.H."/>
            <person name="Devos D.P."/>
            <person name="Kaster A.-K."/>
            <person name="Ovreas L."/>
            <person name="Rohde M."/>
            <person name="Galperin M.Y."/>
            <person name="Jogler C."/>
        </authorList>
    </citation>
    <scope>NUCLEOTIDE SEQUENCE [LARGE SCALE GENOMIC DNA]</scope>
    <source>
        <strain evidence="1 2">K22_7</strain>
    </source>
</reference>
<proteinExistence type="predicted"/>
<gene>
    <name evidence="1" type="ORF">K227x_37330</name>
</gene>
<name>A0A517NDX5_9BACT</name>
<dbReference type="Proteomes" id="UP000318538">
    <property type="component" value="Chromosome"/>
</dbReference>
<dbReference type="OrthoDB" id="284099at2"/>
<evidence type="ECO:0000313" key="2">
    <source>
        <dbReference type="Proteomes" id="UP000318538"/>
    </source>
</evidence>
<dbReference type="KEGG" id="rlc:K227x_37330"/>
<dbReference type="RefSeq" id="WP_145171405.1">
    <property type="nucleotide sequence ID" value="NZ_CP036525.1"/>
</dbReference>
<dbReference type="EMBL" id="CP036525">
    <property type="protein sequence ID" value="QDT05333.1"/>
    <property type="molecule type" value="Genomic_DNA"/>
</dbReference>
<keyword evidence="2" id="KW-1185">Reference proteome</keyword>
<protein>
    <submittedName>
        <fullName evidence="1">Uncharacterized protein</fullName>
    </submittedName>
</protein>
<organism evidence="1 2">
    <name type="scientific">Rubripirellula lacrimiformis</name>
    <dbReference type="NCBI Taxonomy" id="1930273"/>
    <lineage>
        <taxon>Bacteria</taxon>
        <taxon>Pseudomonadati</taxon>
        <taxon>Planctomycetota</taxon>
        <taxon>Planctomycetia</taxon>
        <taxon>Pirellulales</taxon>
        <taxon>Pirellulaceae</taxon>
        <taxon>Rubripirellula</taxon>
    </lineage>
</organism>
<sequence length="119" mass="13899">MGRKPRRRMVHWVTFGFNDGSVIACAPERKLSSKRIKEERIYVCPDGVQREYMHKPNELCTWSLEQRIRSCDILSNRLNTRRAIRELVLPEIAALADTLQRIEKRLDAIERYIGDGEAS</sequence>
<dbReference type="AlphaFoldDB" id="A0A517NDX5"/>